<dbReference type="PANTHER" id="PTHR36981:SF1">
    <property type="entry name" value="P2X PURINORECEPTOR 7 INTRACELLULAR DOMAIN-CONTAINING PROTEIN"/>
    <property type="match status" value="1"/>
</dbReference>
<dbReference type="GeneID" id="116289772"/>
<proteinExistence type="predicted"/>
<protein>
    <submittedName>
        <fullName evidence="2">Uncharacterized protein LOC116289772</fullName>
    </submittedName>
</protein>
<dbReference type="InParanoid" id="A0A6P8HBR8"/>
<accession>A0A6P8HBR8</accession>
<dbReference type="AlphaFoldDB" id="A0A6P8HBR8"/>
<sequence length="132" mass="15438">MENVNSVEIYDYEELEPIANEEEIAEFRIELEEEEMLRRFCGESRQWCTCSNCCLTLVTKQEECFCCNDIMRCMDKLNELDQQVQCITSHPGFESVCLDKYVLETAAVGLKTRGNRSYTILREKGFAKESEY</sequence>
<dbReference type="KEGG" id="aten:116289772"/>
<dbReference type="PANTHER" id="PTHR36981">
    <property type="entry name" value="ZGC:195170"/>
    <property type="match status" value="1"/>
</dbReference>
<evidence type="ECO:0000313" key="1">
    <source>
        <dbReference type="Proteomes" id="UP000515163"/>
    </source>
</evidence>
<organism evidence="1 2">
    <name type="scientific">Actinia tenebrosa</name>
    <name type="common">Australian red waratah sea anemone</name>
    <dbReference type="NCBI Taxonomy" id="6105"/>
    <lineage>
        <taxon>Eukaryota</taxon>
        <taxon>Metazoa</taxon>
        <taxon>Cnidaria</taxon>
        <taxon>Anthozoa</taxon>
        <taxon>Hexacorallia</taxon>
        <taxon>Actiniaria</taxon>
        <taxon>Actiniidae</taxon>
        <taxon>Actinia</taxon>
    </lineage>
</organism>
<dbReference type="Proteomes" id="UP000515163">
    <property type="component" value="Unplaced"/>
</dbReference>
<keyword evidence="1" id="KW-1185">Reference proteome</keyword>
<dbReference type="RefSeq" id="XP_031552573.1">
    <property type="nucleotide sequence ID" value="XM_031696713.1"/>
</dbReference>
<dbReference type="OrthoDB" id="5983006at2759"/>
<reference evidence="2" key="1">
    <citation type="submission" date="2025-08" db="UniProtKB">
        <authorList>
            <consortium name="RefSeq"/>
        </authorList>
    </citation>
    <scope>IDENTIFICATION</scope>
    <source>
        <tissue evidence="2">Tentacle</tissue>
    </source>
</reference>
<name>A0A6P8HBR8_ACTTE</name>
<gene>
    <name evidence="2" type="primary">LOC116289772</name>
</gene>
<evidence type="ECO:0000313" key="2">
    <source>
        <dbReference type="RefSeq" id="XP_031552573.1"/>
    </source>
</evidence>